<proteinExistence type="predicted"/>
<organism evidence="1 2">
    <name type="scientific">Rhizoctonia solani</name>
    <dbReference type="NCBI Taxonomy" id="456999"/>
    <lineage>
        <taxon>Eukaryota</taxon>
        <taxon>Fungi</taxon>
        <taxon>Dikarya</taxon>
        <taxon>Basidiomycota</taxon>
        <taxon>Agaricomycotina</taxon>
        <taxon>Agaricomycetes</taxon>
        <taxon>Cantharellales</taxon>
        <taxon>Ceratobasidiaceae</taxon>
        <taxon>Rhizoctonia</taxon>
    </lineage>
</organism>
<comment type="caution">
    <text evidence="1">The sequence shown here is derived from an EMBL/GenBank/DDBJ whole genome shotgun (WGS) entry which is preliminary data.</text>
</comment>
<gene>
    <name evidence="1" type="ORF">RDB_LOCUS140455</name>
</gene>
<reference evidence="1" key="1">
    <citation type="submission" date="2021-01" db="EMBL/GenBank/DDBJ databases">
        <authorList>
            <person name="Kaushik A."/>
        </authorList>
    </citation>
    <scope>NUCLEOTIDE SEQUENCE</scope>
    <source>
        <strain evidence="1">AG1-1C</strain>
    </source>
</reference>
<dbReference type="EMBL" id="CAJMWS010000491">
    <property type="protein sequence ID" value="CAE6447684.1"/>
    <property type="molecule type" value="Genomic_DNA"/>
</dbReference>
<dbReference type="Proteomes" id="UP000663846">
    <property type="component" value="Unassembled WGS sequence"/>
</dbReference>
<dbReference type="AlphaFoldDB" id="A0A8H3B567"/>
<protein>
    <submittedName>
        <fullName evidence="1">Uncharacterized protein</fullName>
    </submittedName>
</protein>
<evidence type="ECO:0000313" key="2">
    <source>
        <dbReference type="Proteomes" id="UP000663846"/>
    </source>
</evidence>
<name>A0A8H3B567_9AGAM</name>
<sequence length="80" mass="9034">MPAATTYKNLPMTNRSTVRSLTADFQHAMRKNRIIAKKCALNGDDNLRRSFHGRRASNVRAVQRLTADRLARNSGRSPSH</sequence>
<accession>A0A8H3B567</accession>
<evidence type="ECO:0000313" key="1">
    <source>
        <dbReference type="EMBL" id="CAE6447684.1"/>
    </source>
</evidence>